<name>A0AAQ0C0G6_9GAMM</name>
<protein>
    <submittedName>
        <fullName evidence="2">Uncharacterized protein</fullName>
    </submittedName>
</protein>
<feature type="compositionally biased region" description="Basic residues" evidence="1">
    <location>
        <begin position="65"/>
        <end position="74"/>
    </location>
</feature>
<evidence type="ECO:0000313" key="3">
    <source>
        <dbReference type="Proteomes" id="UP000596192"/>
    </source>
</evidence>
<feature type="region of interest" description="Disordered" evidence="1">
    <location>
        <begin position="33"/>
        <end position="74"/>
    </location>
</feature>
<sequence>MNVQVIDTKTGNLKTMPRRYAEVLVKMKRARWPESNIEQVDDSDQAGRPADLEIDLQAEDDAPKRRGRKSQIQE</sequence>
<evidence type="ECO:0000313" key="2">
    <source>
        <dbReference type="EMBL" id="QQE90477.1"/>
    </source>
</evidence>
<dbReference type="RefSeq" id="WP_198867797.1">
    <property type="nucleotide sequence ID" value="NZ_CP066310.1"/>
</dbReference>
<proteinExistence type="predicted"/>
<accession>A0AAQ0C0G6</accession>
<dbReference type="AlphaFoldDB" id="A0AAQ0C0G6"/>
<dbReference type="EMBL" id="CP066310">
    <property type="protein sequence ID" value="QQE90477.1"/>
    <property type="molecule type" value="Genomic_DNA"/>
</dbReference>
<organism evidence="2 3">
    <name type="scientific">Azotobacter chroococcum</name>
    <dbReference type="NCBI Taxonomy" id="353"/>
    <lineage>
        <taxon>Bacteria</taxon>
        <taxon>Pseudomonadati</taxon>
        <taxon>Pseudomonadota</taxon>
        <taxon>Gammaproteobacteria</taxon>
        <taxon>Pseudomonadales</taxon>
        <taxon>Pseudomonadaceae</taxon>
        <taxon>Azotobacter</taxon>
    </lineage>
</organism>
<evidence type="ECO:0000256" key="1">
    <source>
        <dbReference type="SAM" id="MobiDB-lite"/>
    </source>
</evidence>
<dbReference type="Proteomes" id="UP000596192">
    <property type="component" value="Chromosome"/>
</dbReference>
<reference evidence="2 3" key="1">
    <citation type="submission" date="2020-12" db="EMBL/GenBank/DDBJ databases">
        <title>Genomic Analysis and Response surface optimization of nitrogen-fixing conditions for A. chroococcum strain HR1, Isolation from rhizosphere soil.</title>
        <authorList>
            <person name="Li J."/>
            <person name="Yang H."/>
            <person name="Liu H."/>
            <person name="Wang C."/>
            <person name="Tian Y."/>
            <person name="Lu X.Y."/>
        </authorList>
    </citation>
    <scope>NUCLEOTIDE SEQUENCE [LARGE SCALE GENOMIC DNA]</scope>
    <source>
        <strain evidence="2 3">HR1</strain>
    </source>
</reference>
<gene>
    <name evidence="2" type="ORF">GKQ51_09470</name>
</gene>